<keyword evidence="4" id="KW-0812">Transmembrane</keyword>
<keyword evidence="2" id="KW-0274">FAD</keyword>
<dbReference type="Pfam" id="PF01494">
    <property type="entry name" value="FAD_binding_3"/>
    <property type="match status" value="1"/>
</dbReference>
<dbReference type="EMBL" id="MU790936">
    <property type="protein sequence ID" value="KAJ3991872.1"/>
    <property type="molecule type" value="Genomic_DNA"/>
</dbReference>
<evidence type="ECO:0000256" key="4">
    <source>
        <dbReference type="SAM" id="Phobius"/>
    </source>
</evidence>
<dbReference type="InterPro" id="IPR036188">
    <property type="entry name" value="FAD/NAD-bd_sf"/>
</dbReference>
<keyword evidence="3" id="KW-0560">Oxidoreductase</keyword>
<gene>
    <name evidence="6" type="ORF">F5050DRAFT_1063101</name>
</gene>
<accession>A0ABQ8PZI4</accession>
<feature type="transmembrane region" description="Helical" evidence="4">
    <location>
        <begin position="20"/>
        <end position="40"/>
    </location>
</feature>
<comment type="caution">
    <text evidence="6">The sequence shown here is derived from an EMBL/GenBank/DDBJ whole genome shotgun (WGS) entry which is preliminary data.</text>
</comment>
<sequence>MSTTGTGVAAVKASSEVDVLIIGAGPAGLMCAFALARAGITNIRIVDQRPKKVAAGQADGIQPRTTEVFKVCKVFWLFWNVVWTVDDCYRFSFIPRVTASLIDC</sequence>
<dbReference type="InterPro" id="IPR002938">
    <property type="entry name" value="FAD-bd"/>
</dbReference>
<proteinExistence type="predicted"/>
<dbReference type="PANTHER" id="PTHR43004">
    <property type="entry name" value="TRK SYSTEM POTASSIUM UPTAKE PROTEIN"/>
    <property type="match status" value="1"/>
</dbReference>
<dbReference type="PANTHER" id="PTHR43004:SF20">
    <property type="entry name" value="2-MONOOXYGENASE, PUTATIVE (AFU_ORTHOLOGUE AFUA_1G13660)-RELATED"/>
    <property type="match status" value="1"/>
</dbReference>
<name>A0ABQ8PZI4_9AGAR</name>
<keyword evidence="4" id="KW-1133">Transmembrane helix</keyword>
<evidence type="ECO:0000259" key="5">
    <source>
        <dbReference type="Pfam" id="PF01494"/>
    </source>
</evidence>
<keyword evidence="7" id="KW-1185">Reference proteome</keyword>
<dbReference type="Gene3D" id="3.50.50.60">
    <property type="entry name" value="FAD/NAD(P)-binding domain"/>
    <property type="match status" value="1"/>
</dbReference>
<evidence type="ECO:0000256" key="2">
    <source>
        <dbReference type="ARBA" id="ARBA00022827"/>
    </source>
</evidence>
<evidence type="ECO:0000256" key="3">
    <source>
        <dbReference type="ARBA" id="ARBA00023002"/>
    </source>
</evidence>
<evidence type="ECO:0000313" key="6">
    <source>
        <dbReference type="EMBL" id="KAJ3991872.1"/>
    </source>
</evidence>
<dbReference type="SUPFAM" id="SSF51905">
    <property type="entry name" value="FAD/NAD(P)-binding domain"/>
    <property type="match status" value="1"/>
</dbReference>
<protein>
    <recommendedName>
        <fullName evidence="5">FAD-binding domain-containing protein</fullName>
    </recommendedName>
</protein>
<keyword evidence="4" id="KW-0472">Membrane</keyword>
<evidence type="ECO:0000313" key="7">
    <source>
        <dbReference type="Proteomes" id="UP001163828"/>
    </source>
</evidence>
<organism evidence="6 7">
    <name type="scientific">Lentinula boryana</name>
    <dbReference type="NCBI Taxonomy" id="40481"/>
    <lineage>
        <taxon>Eukaryota</taxon>
        <taxon>Fungi</taxon>
        <taxon>Dikarya</taxon>
        <taxon>Basidiomycota</taxon>
        <taxon>Agaricomycotina</taxon>
        <taxon>Agaricomycetes</taxon>
        <taxon>Agaricomycetidae</taxon>
        <taxon>Agaricales</taxon>
        <taxon>Marasmiineae</taxon>
        <taxon>Omphalotaceae</taxon>
        <taxon>Lentinula</taxon>
    </lineage>
</organism>
<reference evidence="6" key="1">
    <citation type="submission" date="2022-08" db="EMBL/GenBank/DDBJ databases">
        <authorList>
            <consortium name="DOE Joint Genome Institute"/>
            <person name="Min B."/>
            <person name="Riley R."/>
            <person name="Sierra-Patev S."/>
            <person name="Naranjo-Ortiz M."/>
            <person name="Looney B."/>
            <person name="Konkel Z."/>
            <person name="Slot J.C."/>
            <person name="Sakamoto Y."/>
            <person name="Steenwyk J.L."/>
            <person name="Rokas A."/>
            <person name="Carro J."/>
            <person name="Camarero S."/>
            <person name="Ferreira P."/>
            <person name="Molpeceres G."/>
            <person name="Ruiz-Duenas F.J."/>
            <person name="Serrano A."/>
            <person name="Henrissat B."/>
            <person name="Drula E."/>
            <person name="Hughes K.W."/>
            <person name="Mata J.L."/>
            <person name="Ishikawa N.K."/>
            <person name="Vargas-Isla R."/>
            <person name="Ushijima S."/>
            <person name="Smith C.A."/>
            <person name="Ahrendt S."/>
            <person name="Andreopoulos W."/>
            <person name="He G."/>
            <person name="Labutti K."/>
            <person name="Lipzen A."/>
            <person name="Ng V."/>
            <person name="Sandor L."/>
            <person name="Barry K."/>
            <person name="Martinez A.T."/>
            <person name="Xiao Y."/>
            <person name="Gibbons J.G."/>
            <person name="Terashima K."/>
            <person name="Hibbett D.S."/>
            <person name="Grigoriev I.V."/>
        </authorList>
    </citation>
    <scope>NUCLEOTIDE SEQUENCE</scope>
    <source>
        <strain evidence="6">TFB10827</strain>
    </source>
</reference>
<feature type="domain" description="FAD-binding" evidence="5">
    <location>
        <begin position="16"/>
        <end position="70"/>
    </location>
</feature>
<dbReference type="InterPro" id="IPR050641">
    <property type="entry name" value="RIFMO-like"/>
</dbReference>
<keyword evidence="1" id="KW-0285">Flavoprotein</keyword>
<evidence type="ECO:0000256" key="1">
    <source>
        <dbReference type="ARBA" id="ARBA00022630"/>
    </source>
</evidence>
<dbReference type="Proteomes" id="UP001163828">
    <property type="component" value="Unassembled WGS sequence"/>
</dbReference>